<gene>
    <name evidence="1" type="ORF">LOAG_11437</name>
</gene>
<dbReference type="GeneID" id="9948892"/>
<dbReference type="OrthoDB" id="10355450at2759"/>
<evidence type="ECO:0000313" key="1">
    <source>
        <dbReference type="EMBL" id="EFO17066.2"/>
    </source>
</evidence>
<sequence length="70" mass="8424">MYHRKGRGRNELDSVRRNGYEPIAQFESSHTAPDYVVRERRDGRLWSDSYELEWPTRPQFGRYASESKVF</sequence>
<protein>
    <submittedName>
        <fullName evidence="1">Uncharacterized protein</fullName>
    </submittedName>
</protein>
<dbReference type="KEGG" id="loa:LOAG_11437"/>
<dbReference type="InParanoid" id="A0A1S0TN27"/>
<dbReference type="CTD" id="9948892"/>
<name>A0A1S0TN27_LOALO</name>
<reference evidence="1" key="1">
    <citation type="submission" date="2012-04" db="EMBL/GenBank/DDBJ databases">
        <title>The Genome Sequence of Loa loa.</title>
        <authorList>
            <consortium name="The Broad Institute Genome Sequencing Platform"/>
            <consortium name="Broad Institute Genome Sequencing Center for Infectious Disease"/>
            <person name="Nutman T.B."/>
            <person name="Fink D.L."/>
            <person name="Russ C."/>
            <person name="Young S."/>
            <person name="Zeng Q."/>
            <person name="Gargeya S."/>
            <person name="Alvarado L."/>
            <person name="Berlin A."/>
            <person name="Chapman S.B."/>
            <person name="Chen Z."/>
            <person name="Freedman E."/>
            <person name="Gellesch M."/>
            <person name="Goldberg J."/>
            <person name="Griggs A."/>
            <person name="Gujja S."/>
            <person name="Heilman E.R."/>
            <person name="Heiman D."/>
            <person name="Howarth C."/>
            <person name="Mehta T."/>
            <person name="Neiman D."/>
            <person name="Pearson M."/>
            <person name="Roberts A."/>
            <person name="Saif S."/>
            <person name="Shea T."/>
            <person name="Shenoy N."/>
            <person name="Sisk P."/>
            <person name="Stolte C."/>
            <person name="Sykes S."/>
            <person name="White J."/>
            <person name="Yandava C."/>
            <person name="Haas B."/>
            <person name="Henn M.R."/>
            <person name="Nusbaum C."/>
            <person name="Birren B."/>
        </authorList>
    </citation>
    <scope>NUCLEOTIDE SEQUENCE [LARGE SCALE GENOMIC DNA]</scope>
</reference>
<accession>A0A1S0TN27</accession>
<dbReference type="EMBL" id="JH712545">
    <property type="protein sequence ID" value="EFO17066.2"/>
    <property type="molecule type" value="Genomic_DNA"/>
</dbReference>
<dbReference type="RefSeq" id="XP_003147004.2">
    <property type="nucleotide sequence ID" value="XM_003146956.2"/>
</dbReference>
<dbReference type="AlphaFoldDB" id="A0A1S0TN27"/>
<proteinExistence type="predicted"/>
<organism evidence="1">
    <name type="scientific">Loa loa</name>
    <name type="common">Eye worm</name>
    <name type="synonym">Filaria loa</name>
    <dbReference type="NCBI Taxonomy" id="7209"/>
    <lineage>
        <taxon>Eukaryota</taxon>
        <taxon>Metazoa</taxon>
        <taxon>Ecdysozoa</taxon>
        <taxon>Nematoda</taxon>
        <taxon>Chromadorea</taxon>
        <taxon>Rhabditida</taxon>
        <taxon>Spirurina</taxon>
        <taxon>Spiruromorpha</taxon>
        <taxon>Filarioidea</taxon>
        <taxon>Onchocercidae</taxon>
        <taxon>Loa</taxon>
    </lineage>
</organism>